<feature type="domain" description="Glycosyltransferase 2-like" evidence="6">
    <location>
        <begin position="46"/>
        <end position="197"/>
    </location>
</feature>
<comment type="subcellular location">
    <subcellularLocation>
        <location evidence="1">Cell membrane</location>
    </subcellularLocation>
</comment>
<dbReference type="Proteomes" id="UP000294850">
    <property type="component" value="Unassembled WGS sequence"/>
</dbReference>
<dbReference type="EMBL" id="SMFL01000016">
    <property type="protein sequence ID" value="TDE10234.1"/>
    <property type="molecule type" value="Genomic_DNA"/>
</dbReference>
<dbReference type="RefSeq" id="WP_131961742.1">
    <property type="nucleotide sequence ID" value="NZ_SMFL01000016.1"/>
</dbReference>
<evidence type="ECO:0000256" key="1">
    <source>
        <dbReference type="ARBA" id="ARBA00004236"/>
    </source>
</evidence>
<dbReference type="GO" id="GO:0005886">
    <property type="term" value="C:plasma membrane"/>
    <property type="evidence" value="ECO:0007669"/>
    <property type="project" value="UniProtKB-SubCell"/>
</dbReference>
<dbReference type="AlphaFoldDB" id="A0A4R5DER0"/>
<keyword evidence="8" id="KW-1185">Reference proteome</keyword>
<evidence type="ECO:0000313" key="7">
    <source>
        <dbReference type="EMBL" id="TDE10234.1"/>
    </source>
</evidence>
<dbReference type="GO" id="GO:0016757">
    <property type="term" value="F:glycosyltransferase activity"/>
    <property type="evidence" value="ECO:0007669"/>
    <property type="project" value="UniProtKB-KW"/>
</dbReference>
<keyword evidence="2" id="KW-1003">Cell membrane</keyword>
<organism evidence="7 8">
    <name type="scientific">Dyadobacter psychrotolerans</name>
    <dbReference type="NCBI Taxonomy" id="2541721"/>
    <lineage>
        <taxon>Bacteria</taxon>
        <taxon>Pseudomonadati</taxon>
        <taxon>Bacteroidota</taxon>
        <taxon>Cytophagia</taxon>
        <taxon>Cytophagales</taxon>
        <taxon>Spirosomataceae</taxon>
        <taxon>Dyadobacter</taxon>
    </lineage>
</organism>
<evidence type="ECO:0000313" key="8">
    <source>
        <dbReference type="Proteomes" id="UP000294850"/>
    </source>
</evidence>
<gene>
    <name evidence="7" type="ORF">E0F88_28480</name>
</gene>
<evidence type="ECO:0000256" key="4">
    <source>
        <dbReference type="ARBA" id="ARBA00022679"/>
    </source>
</evidence>
<evidence type="ECO:0000259" key="6">
    <source>
        <dbReference type="Pfam" id="PF00535"/>
    </source>
</evidence>
<dbReference type="SUPFAM" id="SSF53448">
    <property type="entry name" value="Nucleotide-diphospho-sugar transferases"/>
    <property type="match status" value="1"/>
</dbReference>
<dbReference type="InterPro" id="IPR029044">
    <property type="entry name" value="Nucleotide-diphossugar_trans"/>
</dbReference>
<comment type="caution">
    <text evidence="7">The sequence shown here is derived from an EMBL/GenBank/DDBJ whole genome shotgun (WGS) entry which is preliminary data.</text>
</comment>
<evidence type="ECO:0000256" key="5">
    <source>
        <dbReference type="ARBA" id="ARBA00023136"/>
    </source>
</evidence>
<sequence>MSLFSLPGWVKPHLYSDKKFVDLSPSEIEILKNRLSSFKSDTPEVSVVIPVWNEQDSVFKTLSSLSASITDYKTEIIVVNNNSSDNTQKVIDTLGTRNYLQEKQGTPYARQMGLDKAKGKYYLCADADTLYPPHWINLMVSPMAKSQQVTGVYGRYSFIPPAGQGRFGLWFYEFITSFIIRIRQRKREYLNVYGFNMGLVTDIGRETGGFNVISDRKYNDVVGSDYDNDAEDGRMARNLMSKGKLELVTHPKARVFTSSRRLMDDGSIWNAFTNRIKRQLKIFREFT</sequence>
<keyword evidence="3" id="KW-0328">Glycosyltransferase</keyword>
<dbReference type="CDD" id="cd00761">
    <property type="entry name" value="Glyco_tranf_GTA_type"/>
    <property type="match status" value="1"/>
</dbReference>
<proteinExistence type="predicted"/>
<keyword evidence="4 7" id="KW-0808">Transferase</keyword>
<accession>A0A4R5DER0</accession>
<dbReference type="PANTHER" id="PTHR43646:SF2">
    <property type="entry name" value="GLYCOSYLTRANSFERASE 2-LIKE DOMAIN-CONTAINING PROTEIN"/>
    <property type="match status" value="1"/>
</dbReference>
<keyword evidence="5" id="KW-0472">Membrane</keyword>
<dbReference type="Pfam" id="PF00535">
    <property type="entry name" value="Glycos_transf_2"/>
    <property type="match status" value="1"/>
</dbReference>
<dbReference type="PANTHER" id="PTHR43646">
    <property type="entry name" value="GLYCOSYLTRANSFERASE"/>
    <property type="match status" value="1"/>
</dbReference>
<evidence type="ECO:0000256" key="2">
    <source>
        <dbReference type="ARBA" id="ARBA00022475"/>
    </source>
</evidence>
<dbReference type="Gene3D" id="3.90.550.10">
    <property type="entry name" value="Spore Coat Polysaccharide Biosynthesis Protein SpsA, Chain A"/>
    <property type="match status" value="1"/>
</dbReference>
<evidence type="ECO:0000256" key="3">
    <source>
        <dbReference type="ARBA" id="ARBA00022676"/>
    </source>
</evidence>
<reference evidence="7 8" key="1">
    <citation type="submission" date="2019-03" db="EMBL/GenBank/DDBJ databases">
        <title>Dyadobacter AR-3-6 sp. nov., isolated from arctic soil.</title>
        <authorList>
            <person name="Chaudhary D.K."/>
        </authorList>
    </citation>
    <scope>NUCLEOTIDE SEQUENCE [LARGE SCALE GENOMIC DNA]</scope>
    <source>
        <strain evidence="7 8">AR-3-6</strain>
    </source>
</reference>
<dbReference type="OrthoDB" id="1016922at2"/>
<protein>
    <submittedName>
        <fullName evidence="7">Glycosyltransferase family 2 protein</fullName>
    </submittedName>
</protein>
<name>A0A4R5DER0_9BACT</name>
<dbReference type="InterPro" id="IPR001173">
    <property type="entry name" value="Glyco_trans_2-like"/>
</dbReference>